<evidence type="ECO:0000259" key="4">
    <source>
        <dbReference type="SMART" id="SM00345"/>
    </source>
</evidence>
<reference evidence="5 6" key="1">
    <citation type="submission" date="2018-05" db="EMBL/GenBank/DDBJ databases">
        <title>Coraliomargarita sinensis sp. nov., isolated from a marine solar saltern.</title>
        <authorList>
            <person name="Zhou L.Y."/>
        </authorList>
    </citation>
    <scope>NUCLEOTIDE SEQUENCE [LARGE SCALE GENOMIC DNA]</scope>
    <source>
        <strain evidence="5 6">WN38</strain>
    </source>
</reference>
<dbReference type="Pfam" id="PF13377">
    <property type="entry name" value="Peripla_BP_3"/>
    <property type="match status" value="1"/>
</dbReference>
<dbReference type="RefSeq" id="WP_110130350.1">
    <property type="nucleotide sequence ID" value="NZ_QHJQ01000003.1"/>
</dbReference>
<evidence type="ECO:0000256" key="1">
    <source>
        <dbReference type="ARBA" id="ARBA00023015"/>
    </source>
</evidence>
<dbReference type="InterPro" id="IPR000524">
    <property type="entry name" value="Tscrpt_reg_HTH_GntR"/>
</dbReference>
<dbReference type="InterPro" id="IPR028082">
    <property type="entry name" value="Peripla_BP_I"/>
</dbReference>
<dbReference type="SMART" id="SM00345">
    <property type="entry name" value="HTH_GNTR"/>
    <property type="match status" value="1"/>
</dbReference>
<dbReference type="OrthoDB" id="180305at2"/>
<dbReference type="GO" id="GO:0000976">
    <property type="term" value="F:transcription cis-regulatory region binding"/>
    <property type="evidence" value="ECO:0007669"/>
    <property type="project" value="TreeGrafter"/>
</dbReference>
<dbReference type="CDD" id="cd07377">
    <property type="entry name" value="WHTH_GntR"/>
    <property type="match status" value="1"/>
</dbReference>
<dbReference type="AlphaFoldDB" id="A0A317ZHU0"/>
<dbReference type="PANTHER" id="PTHR30146:SF109">
    <property type="entry name" value="HTH-TYPE TRANSCRIPTIONAL REGULATOR GALS"/>
    <property type="match status" value="1"/>
</dbReference>
<dbReference type="Gene3D" id="1.10.10.10">
    <property type="entry name" value="Winged helix-like DNA-binding domain superfamily/Winged helix DNA-binding domain"/>
    <property type="match status" value="1"/>
</dbReference>
<dbReference type="Pfam" id="PF00392">
    <property type="entry name" value="GntR"/>
    <property type="match status" value="1"/>
</dbReference>
<dbReference type="Gene3D" id="3.40.50.2300">
    <property type="match status" value="1"/>
</dbReference>
<evidence type="ECO:0000256" key="3">
    <source>
        <dbReference type="ARBA" id="ARBA00023163"/>
    </source>
</evidence>
<dbReference type="PANTHER" id="PTHR30146">
    <property type="entry name" value="LACI-RELATED TRANSCRIPTIONAL REPRESSOR"/>
    <property type="match status" value="1"/>
</dbReference>
<evidence type="ECO:0000256" key="2">
    <source>
        <dbReference type="ARBA" id="ARBA00023125"/>
    </source>
</evidence>
<dbReference type="SUPFAM" id="SSF46785">
    <property type="entry name" value="Winged helix' DNA-binding domain"/>
    <property type="match status" value="1"/>
</dbReference>
<protein>
    <recommendedName>
        <fullName evidence="4">HTH gntR-type domain-containing protein</fullName>
    </recommendedName>
</protein>
<evidence type="ECO:0000313" key="5">
    <source>
        <dbReference type="EMBL" id="PXA04542.1"/>
    </source>
</evidence>
<organism evidence="5 6">
    <name type="scientific">Coraliomargarita sinensis</name>
    <dbReference type="NCBI Taxonomy" id="2174842"/>
    <lineage>
        <taxon>Bacteria</taxon>
        <taxon>Pseudomonadati</taxon>
        <taxon>Verrucomicrobiota</taxon>
        <taxon>Opitutia</taxon>
        <taxon>Puniceicoccales</taxon>
        <taxon>Coraliomargaritaceae</taxon>
        <taxon>Coraliomargarita</taxon>
    </lineage>
</organism>
<dbReference type="PRINTS" id="PR00035">
    <property type="entry name" value="HTHGNTR"/>
</dbReference>
<gene>
    <name evidence="5" type="ORF">DDZ13_05030</name>
</gene>
<dbReference type="GO" id="GO:0003700">
    <property type="term" value="F:DNA-binding transcription factor activity"/>
    <property type="evidence" value="ECO:0007669"/>
    <property type="project" value="InterPro"/>
</dbReference>
<dbReference type="EMBL" id="QHJQ01000003">
    <property type="protein sequence ID" value="PXA04542.1"/>
    <property type="molecule type" value="Genomic_DNA"/>
</dbReference>
<dbReference type="SUPFAM" id="SSF53822">
    <property type="entry name" value="Periplasmic binding protein-like I"/>
    <property type="match status" value="1"/>
</dbReference>
<feature type="domain" description="HTH gntR-type" evidence="4">
    <location>
        <begin position="15"/>
        <end position="73"/>
    </location>
</feature>
<sequence length="351" mass="39519">MSRKPFKLLSAPEQVALYLRDEITSGRWQSTMPGIIAIASEFGVHRTTAEEALKLLEHEGLVMSQGAGKPRKITLAKTPEGRAARVSVILYEREDALNRSITELRHQLLASGHSLSFAPKSLVELNHDPRRVARMVESHPAELWIIQAGSKPVLEWFAQSPYPALALFGRMKNVPIAGTGPDKIQAIRDAVQHLVAQGHRRIVFLVRAERRKPKIGTVEQIYLEQLEASGIKTGAYNLPDWEESPEGFHDCLDQLFRATPPTAFLVGDWMLFLTLQNYLGWVKKEESGEIALICTDYNPAFKWCHPPIAHVYWDHRATARQVARWVNKAAQGKNDHRQRMTKASFVRGATA</sequence>
<evidence type="ECO:0000313" key="6">
    <source>
        <dbReference type="Proteomes" id="UP000247099"/>
    </source>
</evidence>
<keyword evidence="2" id="KW-0238">DNA-binding</keyword>
<proteinExistence type="predicted"/>
<dbReference type="InterPro" id="IPR046335">
    <property type="entry name" value="LacI/GalR-like_sensor"/>
</dbReference>
<dbReference type="InterPro" id="IPR036388">
    <property type="entry name" value="WH-like_DNA-bd_sf"/>
</dbReference>
<dbReference type="InParanoid" id="A0A317ZHU0"/>
<dbReference type="InterPro" id="IPR036390">
    <property type="entry name" value="WH_DNA-bd_sf"/>
</dbReference>
<keyword evidence="6" id="KW-1185">Reference proteome</keyword>
<keyword evidence="1" id="KW-0805">Transcription regulation</keyword>
<keyword evidence="3" id="KW-0804">Transcription</keyword>
<accession>A0A317ZHU0</accession>
<name>A0A317ZHU0_9BACT</name>
<dbReference type="Proteomes" id="UP000247099">
    <property type="component" value="Unassembled WGS sequence"/>
</dbReference>
<comment type="caution">
    <text evidence="5">The sequence shown here is derived from an EMBL/GenBank/DDBJ whole genome shotgun (WGS) entry which is preliminary data.</text>
</comment>